<evidence type="ECO:0000313" key="2">
    <source>
        <dbReference type="Proteomes" id="UP000262802"/>
    </source>
</evidence>
<dbReference type="RefSeq" id="WP_119444319.1">
    <property type="nucleotide sequence ID" value="NZ_CP032317.1"/>
</dbReference>
<proteinExistence type="predicted"/>
<gene>
    <name evidence="1" type="ORF">D3Y59_06525</name>
</gene>
<dbReference type="OrthoDB" id="9790252at2"/>
<organism evidence="1 2">
    <name type="scientific">Hymenobacter oligotrophus</name>
    <dbReference type="NCBI Taxonomy" id="2319843"/>
    <lineage>
        <taxon>Bacteria</taxon>
        <taxon>Pseudomonadati</taxon>
        <taxon>Bacteroidota</taxon>
        <taxon>Cytophagia</taxon>
        <taxon>Cytophagales</taxon>
        <taxon>Hymenobacteraceae</taxon>
        <taxon>Hymenobacter</taxon>
    </lineage>
</organism>
<name>A0A3B7R5U1_9BACT</name>
<dbReference type="AlphaFoldDB" id="A0A3B7R5U1"/>
<dbReference type="Proteomes" id="UP000262802">
    <property type="component" value="Chromosome"/>
</dbReference>
<sequence>MASPFFVRIDYGQGFLVVVLGCMATGEVRWQRRFPAVLWEMLPPEDTADLLADAFFLEHPHMANDALFRARFSADLQLALESYPAQAY</sequence>
<dbReference type="KEGG" id="hyh:D3Y59_06525"/>
<reference evidence="1 2" key="1">
    <citation type="submission" date="2018-09" db="EMBL/GenBank/DDBJ databases">
        <title>Hymenobacter medium sp. nov., isolated from R2A medium.</title>
        <authorList>
            <person name="Yingchao G."/>
        </authorList>
    </citation>
    <scope>NUCLEOTIDE SEQUENCE [LARGE SCALE GENOMIC DNA]</scope>
    <source>
        <strain evidence="2">sh-6</strain>
    </source>
</reference>
<protein>
    <submittedName>
        <fullName evidence="1">Uncharacterized protein</fullName>
    </submittedName>
</protein>
<keyword evidence="2" id="KW-1185">Reference proteome</keyword>
<accession>A0A3B7R5U1</accession>
<dbReference type="EMBL" id="CP032317">
    <property type="protein sequence ID" value="AYA36741.1"/>
    <property type="molecule type" value="Genomic_DNA"/>
</dbReference>
<evidence type="ECO:0000313" key="1">
    <source>
        <dbReference type="EMBL" id="AYA36741.1"/>
    </source>
</evidence>